<dbReference type="AlphaFoldDB" id="A0A381TI60"/>
<dbReference type="SUPFAM" id="SSF53850">
    <property type="entry name" value="Periplasmic binding protein-like II"/>
    <property type="match status" value="1"/>
</dbReference>
<evidence type="ECO:0008006" key="2">
    <source>
        <dbReference type="Google" id="ProtNLM"/>
    </source>
</evidence>
<name>A0A381TI60_9ZZZZ</name>
<gene>
    <name evidence="1" type="ORF">METZ01_LOCUS68650</name>
</gene>
<protein>
    <recommendedName>
        <fullName evidence="2">TRAP transporter solute receptor TAXI family protein</fullName>
    </recommendedName>
</protein>
<reference evidence="1" key="1">
    <citation type="submission" date="2018-05" db="EMBL/GenBank/DDBJ databases">
        <authorList>
            <person name="Lanie J.A."/>
            <person name="Ng W.-L."/>
            <person name="Kazmierczak K.M."/>
            <person name="Andrzejewski T.M."/>
            <person name="Davidsen T.M."/>
            <person name="Wayne K.J."/>
            <person name="Tettelin H."/>
            <person name="Glass J.I."/>
            <person name="Rusch D."/>
            <person name="Podicherti R."/>
            <person name="Tsui H.-C.T."/>
            <person name="Winkler M.E."/>
        </authorList>
    </citation>
    <scope>NUCLEOTIDE SEQUENCE</scope>
</reference>
<dbReference type="Gene3D" id="3.40.190.10">
    <property type="entry name" value="Periplasmic binding protein-like II"/>
    <property type="match status" value="2"/>
</dbReference>
<proteinExistence type="predicted"/>
<organism evidence="1">
    <name type="scientific">marine metagenome</name>
    <dbReference type="NCBI Taxonomy" id="408172"/>
    <lineage>
        <taxon>unclassified sequences</taxon>
        <taxon>metagenomes</taxon>
        <taxon>ecological metagenomes</taxon>
    </lineage>
</organism>
<dbReference type="EMBL" id="UINC01004637">
    <property type="protein sequence ID" value="SVA15796.1"/>
    <property type="molecule type" value="Genomic_DNA"/>
</dbReference>
<accession>A0A381TI60</accession>
<dbReference type="InterPro" id="IPR011852">
    <property type="entry name" value="TRAP_TAXI"/>
</dbReference>
<dbReference type="PANTHER" id="PTHR42941">
    <property type="entry name" value="SLL1037 PROTEIN"/>
    <property type="match status" value="1"/>
</dbReference>
<evidence type="ECO:0000313" key="1">
    <source>
        <dbReference type="EMBL" id="SVA15796.1"/>
    </source>
</evidence>
<dbReference type="Pfam" id="PF16868">
    <property type="entry name" value="NMT1_3"/>
    <property type="match status" value="1"/>
</dbReference>
<dbReference type="NCBIfam" id="TIGR02122">
    <property type="entry name" value="TRAP_TAXI"/>
    <property type="match status" value="1"/>
</dbReference>
<dbReference type="PANTHER" id="PTHR42941:SF1">
    <property type="entry name" value="SLL1037 PROTEIN"/>
    <property type="match status" value="1"/>
</dbReference>
<sequence>MASPPPKNAPAWPGTAHLPATGSSDTILAEFFHGMKRKWITISLLSVLICVPLYQLVKALVGLNRTIVIAGGPEKGLYHPIALSLSNVVTQLNWPVEVVTTEGTLENLKLVAEGKADLALFQPGARKNLKQFAPALMDHDAQKIDPDKLDEVAFVANLYSQPLHIAVRKGSGIESLQDLKGKVVNLGLELSGDYPMSRLLLQSLNITPGEEHLNLNYLELIQAFEEDKLDAAFITVGMQADVFRTLARSGRVRFLSVPNNEALATMELHLSPFQVPRGMYQFEGEAVPRADIQTVATGAHLIARNDLERGLVEKIIQEILKTPFQKENRLGELFEQGKAFAMSRPFFPVHDGALGVYNPESKNLLSTDFVEKWEGLRSFFVSLIVAAFFGYKWYQKKKDRMKDHKLDHYIHTVMEIERQQMSIEAEKPEEALKKLQSLLDRVTNLRQECFEDFSVHRLQDDQGTDCFLELCASMSEKLNAKMTRLRLGGEIARLADAVEKKL</sequence>